<evidence type="ECO:0000256" key="5">
    <source>
        <dbReference type="ARBA" id="ARBA00023014"/>
    </source>
</evidence>
<keyword evidence="3" id="KW-0560">Oxidoreductase</keyword>
<evidence type="ECO:0000313" key="7">
    <source>
        <dbReference type="Proteomes" id="UP000199024"/>
    </source>
</evidence>
<gene>
    <name evidence="6" type="ORF">SAMN05421771_2348</name>
</gene>
<dbReference type="PANTHER" id="PTHR43498">
    <property type="entry name" value="FERREDOXIN:COB-COM HETERODISULFIDE REDUCTASE SUBUNIT A"/>
    <property type="match status" value="1"/>
</dbReference>
<keyword evidence="5" id="KW-0411">Iron-sulfur</keyword>
<protein>
    <submittedName>
        <fullName evidence="6">FAD dependent oxidoreductase</fullName>
    </submittedName>
</protein>
<dbReference type="InterPro" id="IPR036188">
    <property type="entry name" value="FAD/NAD-bd_sf"/>
</dbReference>
<evidence type="ECO:0000256" key="3">
    <source>
        <dbReference type="ARBA" id="ARBA00023002"/>
    </source>
</evidence>
<keyword evidence="4" id="KW-0408">Iron</keyword>
<sequence>MALHASPPPIMTRSLPITDITCDLLVVGGGLSGVCCAITAARQGVRVLLVQDRPVLGGNASSEIRLWVLGATSHMGNNNRWAREGGVIDELLVENMYRNPEGNAIIFDSLLLEWVTRESNLRLLLNTAVDGIEHDETGAITAAGAYCSQNQTRYRLQAKLFCDASGDGILGFLSGAAFRIGAEARSEFNEALAPERAAHDLLGHSLYFYSRDTGRPVTYTPPAFALDDITKIPRFRELRVTDSGCRLWWLEYGGALDTIYQTEEIKWELWRVAYGVWNYIKNSGEFPGSENLTLEWMGMIPGKRESRRFEGDLMLTQQDLVEQRTFADAVGFGGWAIDLHPSDGVYSEKPGCTQWHSKGVFQIPYRTMYSRNVPNLFLTGRIISASHIAFGSTRVMATCAHNGQAVGMAAKLCLEKNANPRDLVEPSCMLDLQQRLLRIGQHIPGVPFADPANKALSASVTASSSLMLHALSPNGETTRLNQGIALFVPLLEGQTPAFTLDVAATEATTVCAELWIASREGNATPDMFLDGIDLALPEGKSSAMLVFPALLPRATYAFVTLQPNPLVSVSLSEEYLPGILTLSQKMNKAVAKSLIQTPPDNSGIDTFAFWLPDRRPVARNLAMTITPPLRPYEPHNIINGCSRPWEGTNAWVPAREDKEPVLTLQWPNPQKIHTIEITFDTDYDHPMESVLMGHPEHVMPGCVRAFEVRDANGNVLAHVNENHQTRYTLNLPSPIQTQAISVVILSHGPALPAIFQINCY</sequence>
<dbReference type="STRING" id="474950.SAMN05421771_2348"/>
<keyword evidence="1" id="KW-0004">4Fe-4S</keyword>
<dbReference type="GO" id="GO:0051539">
    <property type="term" value="F:4 iron, 4 sulfur cluster binding"/>
    <property type="evidence" value="ECO:0007669"/>
    <property type="project" value="UniProtKB-KW"/>
</dbReference>
<dbReference type="PANTHER" id="PTHR43498:SF1">
    <property type="entry name" value="COB--COM HETERODISULFIDE REDUCTASE IRON-SULFUR SUBUNIT A"/>
    <property type="match status" value="1"/>
</dbReference>
<evidence type="ECO:0000256" key="2">
    <source>
        <dbReference type="ARBA" id="ARBA00022723"/>
    </source>
</evidence>
<evidence type="ECO:0000313" key="6">
    <source>
        <dbReference type="EMBL" id="SFS13596.1"/>
    </source>
</evidence>
<dbReference type="InterPro" id="IPR039650">
    <property type="entry name" value="HdrA-like"/>
</dbReference>
<name>A0A1I6MCX3_9BACT</name>
<dbReference type="GO" id="GO:0016491">
    <property type="term" value="F:oxidoreductase activity"/>
    <property type="evidence" value="ECO:0007669"/>
    <property type="project" value="UniProtKB-KW"/>
</dbReference>
<dbReference type="GO" id="GO:0046872">
    <property type="term" value="F:metal ion binding"/>
    <property type="evidence" value="ECO:0007669"/>
    <property type="project" value="UniProtKB-KW"/>
</dbReference>
<evidence type="ECO:0000256" key="4">
    <source>
        <dbReference type="ARBA" id="ARBA00023004"/>
    </source>
</evidence>
<keyword evidence="2" id="KW-0479">Metal-binding</keyword>
<dbReference type="Gene3D" id="3.50.50.60">
    <property type="entry name" value="FAD/NAD(P)-binding domain"/>
    <property type="match status" value="1"/>
</dbReference>
<dbReference type="SUPFAM" id="SSF51905">
    <property type="entry name" value="FAD/NAD(P)-binding domain"/>
    <property type="match status" value="1"/>
</dbReference>
<organism evidence="6 7">
    <name type="scientific">Granulicella pectinivorans</name>
    <dbReference type="NCBI Taxonomy" id="474950"/>
    <lineage>
        <taxon>Bacteria</taxon>
        <taxon>Pseudomonadati</taxon>
        <taxon>Acidobacteriota</taxon>
        <taxon>Terriglobia</taxon>
        <taxon>Terriglobales</taxon>
        <taxon>Acidobacteriaceae</taxon>
        <taxon>Granulicella</taxon>
    </lineage>
</organism>
<proteinExistence type="predicted"/>
<dbReference type="EMBL" id="FOZL01000001">
    <property type="protein sequence ID" value="SFS13596.1"/>
    <property type="molecule type" value="Genomic_DNA"/>
</dbReference>
<dbReference type="Proteomes" id="UP000199024">
    <property type="component" value="Unassembled WGS sequence"/>
</dbReference>
<accession>A0A1I6MCX3</accession>
<dbReference type="AlphaFoldDB" id="A0A1I6MCX3"/>
<evidence type="ECO:0000256" key="1">
    <source>
        <dbReference type="ARBA" id="ARBA00022485"/>
    </source>
</evidence>
<dbReference type="Pfam" id="PF12831">
    <property type="entry name" value="FAD_oxidored"/>
    <property type="match status" value="1"/>
</dbReference>
<reference evidence="6 7" key="1">
    <citation type="submission" date="2016-10" db="EMBL/GenBank/DDBJ databases">
        <authorList>
            <person name="de Groot N.N."/>
        </authorList>
    </citation>
    <scope>NUCLEOTIDE SEQUENCE [LARGE SCALE GENOMIC DNA]</scope>
    <source>
        <strain evidence="6 7">DSM 21001</strain>
    </source>
</reference>
<keyword evidence="7" id="KW-1185">Reference proteome</keyword>